<evidence type="ECO:0000256" key="3">
    <source>
        <dbReference type="ARBA" id="ARBA00012663"/>
    </source>
</evidence>
<protein>
    <recommendedName>
        <fullName evidence="3">beta-N-acetylhexosaminidase</fullName>
        <ecNumber evidence="3">3.2.1.52</ecNumber>
    </recommendedName>
</protein>
<keyword evidence="9" id="KW-1185">Reference proteome</keyword>
<dbReference type="Gene3D" id="3.20.20.80">
    <property type="entry name" value="Glycosidases"/>
    <property type="match status" value="1"/>
</dbReference>
<dbReference type="SUPFAM" id="SSF55545">
    <property type="entry name" value="beta-N-acetylhexosaminidase-like domain"/>
    <property type="match status" value="1"/>
</dbReference>
<dbReference type="AlphaFoldDB" id="A0AA85KFR1"/>
<evidence type="ECO:0000259" key="7">
    <source>
        <dbReference type="Pfam" id="PF00728"/>
    </source>
</evidence>
<name>A0AA85KFR1_TRIRE</name>
<dbReference type="InterPro" id="IPR025705">
    <property type="entry name" value="Beta_hexosaminidase_sua/sub"/>
</dbReference>
<dbReference type="GO" id="GO:0005975">
    <property type="term" value="P:carbohydrate metabolic process"/>
    <property type="evidence" value="ECO:0007669"/>
    <property type="project" value="InterPro"/>
</dbReference>
<accession>A0AA85KFR1</accession>
<dbReference type="PANTHER" id="PTHR22600">
    <property type="entry name" value="BETA-HEXOSAMINIDASE"/>
    <property type="match status" value="1"/>
</dbReference>
<evidence type="ECO:0000256" key="5">
    <source>
        <dbReference type="ARBA" id="ARBA00023180"/>
    </source>
</evidence>
<evidence type="ECO:0000256" key="1">
    <source>
        <dbReference type="ARBA" id="ARBA00001231"/>
    </source>
</evidence>
<feature type="domain" description="Beta-hexosaminidase eukaryotic type N-terminal" evidence="8">
    <location>
        <begin position="2"/>
        <end position="59"/>
    </location>
</feature>
<dbReference type="PANTHER" id="PTHR22600:SF21">
    <property type="entry name" value="BETA-HEXOSAMINIDASE A"/>
    <property type="match status" value="1"/>
</dbReference>
<evidence type="ECO:0000313" key="9">
    <source>
        <dbReference type="Proteomes" id="UP000050795"/>
    </source>
</evidence>
<dbReference type="Proteomes" id="UP000050795">
    <property type="component" value="Unassembled WGS sequence"/>
</dbReference>
<keyword evidence="4" id="KW-0378">Hydrolase</keyword>
<dbReference type="InterPro" id="IPR029019">
    <property type="entry name" value="HEX_eukaryotic_N"/>
</dbReference>
<dbReference type="GO" id="GO:0005764">
    <property type="term" value="C:lysosome"/>
    <property type="evidence" value="ECO:0007669"/>
    <property type="project" value="TreeGrafter"/>
</dbReference>
<feature type="domain" description="Glycoside hydrolase family 20 catalytic" evidence="7">
    <location>
        <begin position="81"/>
        <end position="138"/>
    </location>
</feature>
<keyword evidence="5" id="KW-0325">Glycoprotein</keyword>
<dbReference type="Pfam" id="PF14845">
    <property type="entry name" value="Glycohydro_20b2"/>
    <property type="match status" value="1"/>
</dbReference>
<comment type="catalytic activity">
    <reaction evidence="1">
        <text>Hydrolysis of terminal non-reducing N-acetyl-D-hexosamine residues in N-acetyl-beta-D-hexosaminides.</text>
        <dbReference type="EC" id="3.2.1.52"/>
    </reaction>
</comment>
<keyword evidence="6" id="KW-0326">Glycosidase</keyword>
<evidence type="ECO:0000259" key="8">
    <source>
        <dbReference type="Pfam" id="PF14845"/>
    </source>
</evidence>
<comment type="similarity">
    <text evidence="2">Belongs to the glycosyl hydrolase 20 family.</text>
</comment>
<dbReference type="EC" id="3.2.1.52" evidence="3"/>
<dbReference type="WBParaSite" id="TREG1_99740.14">
    <property type="protein sequence ID" value="TREG1_99740.14"/>
    <property type="gene ID" value="TREG1_99740"/>
</dbReference>
<dbReference type="GO" id="GO:0004563">
    <property type="term" value="F:beta-N-acetylhexosaminidase activity"/>
    <property type="evidence" value="ECO:0007669"/>
    <property type="project" value="UniProtKB-EC"/>
</dbReference>
<dbReference type="GO" id="GO:0006689">
    <property type="term" value="P:ganglioside catabolic process"/>
    <property type="evidence" value="ECO:0007669"/>
    <property type="project" value="TreeGrafter"/>
</dbReference>
<evidence type="ECO:0000256" key="6">
    <source>
        <dbReference type="ARBA" id="ARBA00023295"/>
    </source>
</evidence>
<dbReference type="Gene3D" id="3.30.379.10">
    <property type="entry name" value="Chitobiase/beta-hexosaminidase domain 2-like"/>
    <property type="match status" value="1"/>
</dbReference>
<evidence type="ECO:0000256" key="2">
    <source>
        <dbReference type="ARBA" id="ARBA00006285"/>
    </source>
</evidence>
<reference evidence="10" key="2">
    <citation type="submission" date="2023-11" db="UniProtKB">
        <authorList>
            <consortium name="WormBaseParasite"/>
        </authorList>
    </citation>
    <scope>IDENTIFICATION</scope>
</reference>
<dbReference type="GO" id="GO:0030203">
    <property type="term" value="P:glycosaminoglycan metabolic process"/>
    <property type="evidence" value="ECO:0007669"/>
    <property type="project" value="TreeGrafter"/>
</dbReference>
<dbReference type="InterPro" id="IPR029018">
    <property type="entry name" value="Hex-like_dom2"/>
</dbReference>
<reference evidence="9" key="1">
    <citation type="submission" date="2022-06" db="EMBL/GenBank/DDBJ databases">
        <authorList>
            <person name="Berger JAMES D."/>
            <person name="Berger JAMES D."/>
        </authorList>
    </citation>
    <scope>NUCLEOTIDE SEQUENCE [LARGE SCALE GENOMIC DNA]</scope>
</reference>
<dbReference type="InterPro" id="IPR017853">
    <property type="entry name" value="GH"/>
</dbReference>
<proteinExistence type="inferred from homology"/>
<dbReference type="GO" id="GO:0016020">
    <property type="term" value="C:membrane"/>
    <property type="evidence" value="ECO:0007669"/>
    <property type="project" value="TreeGrafter"/>
</dbReference>
<dbReference type="PRINTS" id="PR00738">
    <property type="entry name" value="GLHYDRLASE20"/>
</dbReference>
<dbReference type="Pfam" id="PF00728">
    <property type="entry name" value="Glyco_hydro_20"/>
    <property type="match status" value="1"/>
</dbReference>
<evidence type="ECO:0000313" key="10">
    <source>
        <dbReference type="WBParaSite" id="TREG1_99740.14"/>
    </source>
</evidence>
<dbReference type="InterPro" id="IPR015883">
    <property type="entry name" value="Glyco_hydro_20_cat"/>
</dbReference>
<dbReference type="SUPFAM" id="SSF51445">
    <property type="entry name" value="(Trans)glycosidases"/>
    <property type="match status" value="1"/>
</dbReference>
<evidence type="ECO:0000256" key="4">
    <source>
        <dbReference type="ARBA" id="ARBA00022801"/>
    </source>
</evidence>
<sequence length="140" mass="16169">MIQKLRIEIIDGCDENANKLWPSRIMNESYNMDIEDTEISISSKEVWGALRALETVLQMVYKDEFGGYMIFKGSVVDGPLFSHRGMLLDTGRNFMPIETLRKMINIMAMVKMNVLHWHITDDQSFPFVSTTFPELSDKVN</sequence>
<organism evidence="9 10">
    <name type="scientific">Trichobilharzia regenti</name>
    <name type="common">Nasal bird schistosome</name>
    <dbReference type="NCBI Taxonomy" id="157069"/>
    <lineage>
        <taxon>Eukaryota</taxon>
        <taxon>Metazoa</taxon>
        <taxon>Spiralia</taxon>
        <taxon>Lophotrochozoa</taxon>
        <taxon>Platyhelminthes</taxon>
        <taxon>Trematoda</taxon>
        <taxon>Digenea</taxon>
        <taxon>Strigeidida</taxon>
        <taxon>Schistosomatoidea</taxon>
        <taxon>Schistosomatidae</taxon>
        <taxon>Trichobilharzia</taxon>
    </lineage>
</organism>